<dbReference type="EMBL" id="JBHTJZ010000011">
    <property type="protein sequence ID" value="MFD0959797.1"/>
    <property type="molecule type" value="Genomic_DNA"/>
</dbReference>
<dbReference type="Gene3D" id="3.10.450.40">
    <property type="match status" value="1"/>
</dbReference>
<gene>
    <name evidence="1" type="ORF">ACFQ2I_10385</name>
</gene>
<sequence>MIPEGGVLPGAVQSLEQPSRTWRLDLEHGRVSGMIDGLEALKQAVFKTLQTERFRYLIYSANYGHELRDLIGSSPLFLASEVKRMLEEAVLQDDRILRIDDVETRTEDDSLRISFTVVSRLGSFQGEMEVI</sequence>
<keyword evidence="2" id="KW-1185">Reference proteome</keyword>
<dbReference type="SUPFAM" id="SSF160719">
    <property type="entry name" value="gpW/gp25-like"/>
    <property type="match status" value="1"/>
</dbReference>
<protein>
    <submittedName>
        <fullName evidence="1">DUF2634 domain-containing protein</fullName>
    </submittedName>
</protein>
<accession>A0ABW3HQU6</accession>
<dbReference type="InterPro" id="IPR020288">
    <property type="entry name" value="Sheath_initiator"/>
</dbReference>
<dbReference type="RefSeq" id="WP_377564059.1">
    <property type="nucleotide sequence ID" value="NZ_JBHTJZ010000011.1"/>
</dbReference>
<proteinExistence type="predicted"/>
<evidence type="ECO:0000313" key="2">
    <source>
        <dbReference type="Proteomes" id="UP001596989"/>
    </source>
</evidence>
<organism evidence="1 2">
    <name type="scientific">Paenibacillus chungangensis</name>
    <dbReference type="NCBI Taxonomy" id="696535"/>
    <lineage>
        <taxon>Bacteria</taxon>
        <taxon>Bacillati</taxon>
        <taxon>Bacillota</taxon>
        <taxon>Bacilli</taxon>
        <taxon>Bacillales</taxon>
        <taxon>Paenibacillaceae</taxon>
        <taxon>Paenibacillus</taxon>
    </lineage>
</organism>
<evidence type="ECO:0000313" key="1">
    <source>
        <dbReference type="EMBL" id="MFD0959797.1"/>
    </source>
</evidence>
<dbReference type="Pfam" id="PF10934">
    <property type="entry name" value="Sheath_initiator"/>
    <property type="match status" value="1"/>
</dbReference>
<comment type="caution">
    <text evidence="1">The sequence shown here is derived from an EMBL/GenBank/DDBJ whole genome shotgun (WGS) entry which is preliminary data.</text>
</comment>
<name>A0ABW3HQU6_9BACL</name>
<reference evidence="2" key="1">
    <citation type="journal article" date="2019" name="Int. J. Syst. Evol. Microbiol.">
        <title>The Global Catalogue of Microorganisms (GCM) 10K type strain sequencing project: providing services to taxonomists for standard genome sequencing and annotation.</title>
        <authorList>
            <consortium name="The Broad Institute Genomics Platform"/>
            <consortium name="The Broad Institute Genome Sequencing Center for Infectious Disease"/>
            <person name="Wu L."/>
            <person name="Ma J."/>
        </authorList>
    </citation>
    <scope>NUCLEOTIDE SEQUENCE [LARGE SCALE GENOMIC DNA]</scope>
    <source>
        <strain evidence="2">CCUG 59129</strain>
    </source>
</reference>
<dbReference type="Proteomes" id="UP001596989">
    <property type="component" value="Unassembled WGS sequence"/>
</dbReference>